<proteinExistence type="predicted"/>
<sequence length="674" mass="74136">MRAGLSGKRLLTIGCACLLVHGTLGNLDPRDPVADVLAGSLEYSWTGSEGDDAQYNLRTESRQQYQHHYHQQQQQQLWMEQMVPLEALESAFDRAGGRRRQFKTTSTKNNNIKNNTPANCEKPRIIAEETWESILLGMGRVLEANNLLLPTLLPLSKVLTEPLEEEDKSEMPRLMRLLEIGLVAFDHIADAIPEKTKSQLDTILLGTTMLQRQLVDLFKCQDRTSTPEVTAKAIARSSCIAAGIFYEDYLEQLRRVMKNVDSGFSENQLIRDAFSKLTFQGEGVYLTQQGAREAVDAIERDDSMGELTDLVALMRLTLASGDALQACQVSLQRRVLKTQARAGSVSDLEQVIYGHLAMGGRRQDPTFFGSMGTGNSKEGVVARCHELYTETVDMVDSILSIPVARQDVDSTAVFGGSVFLHRMLTRDVDRIGKWIQKAWKSIDQQPTRSRGSGGGNSEWRQMEIVVALLVKNLKDVELSEKAESVVHQFLGPARQLEGRIRELDACILSVEVQYGGGSSESEAEVKAEEETYRKEKAVGKGTQLPCGFLAERARETLAMAMGGAMLARLTGSSEEMETALEKVAKAVGVWDEEHENVVKKVVVSEDGEGWTMKAAVSVGTTAALAGLERAYEGQVIGDELDVELTELVPVVIAQIRALQACANIQRATSPSASA</sequence>
<name>A0A9P6R6Y2_9FUNG</name>
<feature type="signal peptide" evidence="1">
    <location>
        <begin position="1"/>
        <end position="25"/>
    </location>
</feature>
<keyword evidence="1" id="KW-0732">Signal</keyword>
<dbReference type="OrthoDB" id="2419035at2759"/>
<accession>A0A9P6R6Y2</accession>
<dbReference type="Proteomes" id="UP000823405">
    <property type="component" value="Unassembled WGS sequence"/>
</dbReference>
<organism evidence="2 3">
    <name type="scientific">Linnemannia gamsii</name>
    <dbReference type="NCBI Taxonomy" id="64522"/>
    <lineage>
        <taxon>Eukaryota</taxon>
        <taxon>Fungi</taxon>
        <taxon>Fungi incertae sedis</taxon>
        <taxon>Mucoromycota</taxon>
        <taxon>Mortierellomycotina</taxon>
        <taxon>Mortierellomycetes</taxon>
        <taxon>Mortierellales</taxon>
        <taxon>Mortierellaceae</taxon>
        <taxon>Linnemannia</taxon>
    </lineage>
</organism>
<evidence type="ECO:0000256" key="1">
    <source>
        <dbReference type="SAM" id="SignalP"/>
    </source>
</evidence>
<evidence type="ECO:0000313" key="3">
    <source>
        <dbReference type="Proteomes" id="UP000823405"/>
    </source>
</evidence>
<dbReference type="AlphaFoldDB" id="A0A9P6R6Y2"/>
<gene>
    <name evidence="2" type="ORF">BGZ97_011808</name>
</gene>
<feature type="chain" id="PRO_5040390150" evidence="1">
    <location>
        <begin position="26"/>
        <end position="674"/>
    </location>
</feature>
<reference evidence="2" key="1">
    <citation type="journal article" date="2020" name="Fungal Divers.">
        <title>Resolving the Mortierellaceae phylogeny through synthesis of multi-gene phylogenetics and phylogenomics.</title>
        <authorList>
            <person name="Vandepol N."/>
            <person name="Liber J."/>
            <person name="Desiro A."/>
            <person name="Na H."/>
            <person name="Kennedy M."/>
            <person name="Barry K."/>
            <person name="Grigoriev I.V."/>
            <person name="Miller A.N."/>
            <person name="O'Donnell K."/>
            <person name="Stajich J.E."/>
            <person name="Bonito G."/>
        </authorList>
    </citation>
    <scope>NUCLEOTIDE SEQUENCE</scope>
    <source>
        <strain evidence="2">NVP60</strain>
    </source>
</reference>
<protein>
    <submittedName>
        <fullName evidence="2">Uncharacterized protein</fullName>
    </submittedName>
</protein>
<comment type="caution">
    <text evidence="2">The sequence shown here is derived from an EMBL/GenBank/DDBJ whole genome shotgun (WGS) entry which is preliminary data.</text>
</comment>
<dbReference type="EMBL" id="JAAAIN010000704">
    <property type="protein sequence ID" value="KAG0311538.1"/>
    <property type="molecule type" value="Genomic_DNA"/>
</dbReference>
<keyword evidence="3" id="KW-1185">Reference proteome</keyword>
<evidence type="ECO:0000313" key="2">
    <source>
        <dbReference type="EMBL" id="KAG0311538.1"/>
    </source>
</evidence>